<dbReference type="EMBL" id="CP114767">
    <property type="protein sequence ID" value="WBA42127.1"/>
    <property type="molecule type" value="Genomic_DNA"/>
</dbReference>
<evidence type="ECO:0000259" key="4">
    <source>
        <dbReference type="Pfam" id="PF18962"/>
    </source>
</evidence>
<gene>
    <name evidence="5" type="ORF">O3303_00895</name>
</gene>
<feature type="chain" id="PRO_5046447875" evidence="3">
    <location>
        <begin position="24"/>
        <end position="284"/>
    </location>
</feature>
<feature type="region of interest" description="Disordered" evidence="2">
    <location>
        <begin position="84"/>
        <end position="109"/>
    </location>
</feature>
<dbReference type="InterPro" id="IPR026444">
    <property type="entry name" value="Secre_tail"/>
</dbReference>
<evidence type="ECO:0000313" key="6">
    <source>
        <dbReference type="Proteomes" id="UP001211005"/>
    </source>
</evidence>
<feature type="signal peptide" evidence="3">
    <location>
        <begin position="1"/>
        <end position="23"/>
    </location>
</feature>
<name>A0ABY7LRT9_9BACT</name>
<sequence>MKITSLRIVAVSLFMLLAGGTEARPHRPAPGAPARPEMKAYIRQNVLPVLRQQRQQLETRLSPADRTQLATYRSELQALRQQAHTLRQNTKPAAAEARPELTPAQQQQRQELRAATKAVLLNVARLAQKYEADIRQLTQQIQPQQEKWASDLAAIRARHTPASGEAATAGRPHHAAASRLLRPVRFLLLDPAAPAQAQAGAAASLYPNPAVAASQLTYEVQKAGPITIELLDGRGNTLRTVAQESRQEKGPHTLSIDLSALPAGTYFYKISTRTGAETKRFVKE</sequence>
<evidence type="ECO:0000256" key="1">
    <source>
        <dbReference type="SAM" id="Coils"/>
    </source>
</evidence>
<evidence type="ECO:0000256" key="3">
    <source>
        <dbReference type="SAM" id="SignalP"/>
    </source>
</evidence>
<feature type="coiled-coil region" evidence="1">
    <location>
        <begin position="120"/>
        <end position="147"/>
    </location>
</feature>
<dbReference type="Proteomes" id="UP001211005">
    <property type="component" value="Chromosome"/>
</dbReference>
<dbReference type="Pfam" id="PF18962">
    <property type="entry name" value="Por_Secre_tail"/>
    <property type="match status" value="1"/>
</dbReference>
<feature type="compositionally biased region" description="Low complexity" evidence="2">
    <location>
        <begin position="100"/>
        <end position="109"/>
    </location>
</feature>
<evidence type="ECO:0000256" key="2">
    <source>
        <dbReference type="SAM" id="MobiDB-lite"/>
    </source>
</evidence>
<reference evidence="5 6" key="1">
    <citation type="submission" date="2022-12" db="EMBL/GenBank/DDBJ databases">
        <title>Hymenobacter canadensis sp. nov. isolated from lake water of the Cambridge Bay, Canada.</title>
        <authorList>
            <person name="Kim W.H."/>
            <person name="Lee Y.M."/>
        </authorList>
    </citation>
    <scope>NUCLEOTIDE SEQUENCE [LARGE SCALE GENOMIC DNA]</scope>
    <source>
        <strain evidence="5 6">PAMC 29467</strain>
    </source>
</reference>
<feature type="domain" description="Secretion system C-terminal sorting" evidence="4">
    <location>
        <begin position="205"/>
        <end position="282"/>
    </location>
</feature>
<keyword evidence="6" id="KW-1185">Reference proteome</keyword>
<organism evidence="5 6">
    <name type="scientific">Hymenobacter canadensis</name>
    <dbReference type="NCBI Taxonomy" id="2999067"/>
    <lineage>
        <taxon>Bacteria</taxon>
        <taxon>Pseudomonadati</taxon>
        <taxon>Bacteroidota</taxon>
        <taxon>Cytophagia</taxon>
        <taxon>Cytophagales</taxon>
        <taxon>Hymenobacteraceae</taxon>
        <taxon>Hymenobacter</taxon>
    </lineage>
</organism>
<protein>
    <submittedName>
        <fullName evidence="5">T9SS type A sorting domain-containing protein</fullName>
    </submittedName>
</protein>
<dbReference type="NCBIfam" id="TIGR04183">
    <property type="entry name" value="Por_Secre_tail"/>
    <property type="match status" value="1"/>
</dbReference>
<keyword evidence="3" id="KW-0732">Signal</keyword>
<proteinExistence type="predicted"/>
<accession>A0ABY7LRT9</accession>
<dbReference type="RefSeq" id="WP_269560186.1">
    <property type="nucleotide sequence ID" value="NZ_CP114767.1"/>
</dbReference>
<evidence type="ECO:0000313" key="5">
    <source>
        <dbReference type="EMBL" id="WBA42127.1"/>
    </source>
</evidence>
<keyword evidence="1" id="KW-0175">Coiled coil</keyword>